<dbReference type="KEGG" id="mpf:MPUT_0013"/>
<dbReference type="RefSeq" id="WP_014034777.1">
    <property type="nucleotide sequence ID" value="NC_015946.1"/>
</dbReference>
<evidence type="ECO:0000313" key="2">
    <source>
        <dbReference type="EMBL" id="AEM68421.1"/>
    </source>
</evidence>
<reference evidence="2 3" key="1">
    <citation type="journal article" date="2011" name="J. Bacteriol.">
        <title>Genome Sequence of Mycoplasma putrefaciens Type Strain KS1.</title>
        <authorList>
            <person name="Calcutt M.J."/>
            <person name="Foecking M.F."/>
        </authorList>
    </citation>
    <scope>NUCLEOTIDE SEQUENCE [LARGE SCALE GENOMIC DNA]</scope>
    <source>
        <strain evidence="3">ATCC 15718 / NCTC 10155 / C30 KS-1 / KS-1</strain>
    </source>
</reference>
<dbReference type="Proteomes" id="UP000008907">
    <property type="component" value="Chromosome"/>
</dbReference>
<protein>
    <recommendedName>
        <fullName evidence="4">RDD family</fullName>
    </recommendedName>
</protein>
<gene>
    <name evidence="2" type="ordered locus">MPUT_0013</name>
</gene>
<evidence type="ECO:0008006" key="4">
    <source>
        <dbReference type="Google" id="ProtNLM"/>
    </source>
</evidence>
<evidence type="ECO:0000256" key="1">
    <source>
        <dbReference type="SAM" id="Phobius"/>
    </source>
</evidence>
<sequence length="106" mass="11894">MKKAGLLRRILTNLIDGLLTIVTLGIYLVVRIVLFLQGKPTVGMKAANLNYSSPNRMLSLFGFYILESLFFIVTLGIGIIIDFVRIILKKGTFAEKWADNYIIVNS</sequence>
<dbReference type="AlphaFoldDB" id="A0A7U3ZRY8"/>
<evidence type="ECO:0000313" key="3">
    <source>
        <dbReference type="Proteomes" id="UP000008907"/>
    </source>
</evidence>
<keyword evidence="1" id="KW-0812">Transmembrane</keyword>
<proteinExistence type="predicted"/>
<keyword evidence="1" id="KW-0472">Membrane</keyword>
<feature type="transmembrane region" description="Helical" evidence="1">
    <location>
        <begin position="12"/>
        <end position="37"/>
    </location>
</feature>
<keyword evidence="1" id="KW-1133">Transmembrane helix</keyword>
<organism evidence="2 3">
    <name type="scientific">Mycoplasma putrefaciens (strain ATCC 15718 / NCTC 10155 / C30 KS-1 / KS-1)</name>
    <dbReference type="NCBI Taxonomy" id="743965"/>
    <lineage>
        <taxon>Bacteria</taxon>
        <taxon>Bacillati</taxon>
        <taxon>Mycoplasmatota</taxon>
        <taxon>Mollicutes</taxon>
        <taxon>Mycoplasmataceae</taxon>
        <taxon>Mycoplasma</taxon>
    </lineage>
</organism>
<feature type="transmembrane region" description="Helical" evidence="1">
    <location>
        <begin position="57"/>
        <end position="81"/>
    </location>
</feature>
<dbReference type="EMBL" id="CP003021">
    <property type="protein sequence ID" value="AEM68421.1"/>
    <property type="molecule type" value="Genomic_DNA"/>
</dbReference>
<name>A0A7U3ZRY8_MYCPK</name>
<accession>A0A7U3ZRY8</accession>